<dbReference type="PANTHER" id="PTHR15186:SF5">
    <property type="entry name" value="BNIP3, ISOFORM A"/>
    <property type="match status" value="1"/>
</dbReference>
<evidence type="ECO:0000313" key="11">
    <source>
        <dbReference type="Proteomes" id="UP000298663"/>
    </source>
</evidence>
<evidence type="ECO:0000256" key="4">
    <source>
        <dbReference type="ARBA" id="ARBA00022692"/>
    </source>
</evidence>
<evidence type="ECO:0000256" key="6">
    <source>
        <dbReference type="ARBA" id="ARBA00022989"/>
    </source>
</evidence>
<name>A0A4U8UW17_STECR</name>
<keyword evidence="6 9" id="KW-1133">Transmembrane helix</keyword>
<dbReference type="EMBL" id="AZBU02000001">
    <property type="protein sequence ID" value="TMS36008.1"/>
    <property type="molecule type" value="Genomic_DNA"/>
</dbReference>
<feature type="transmembrane region" description="Helical" evidence="9">
    <location>
        <begin position="164"/>
        <end position="187"/>
    </location>
</feature>
<accession>A0A4U8UW17</accession>
<keyword evidence="4 9" id="KW-0812">Transmembrane</keyword>
<evidence type="ECO:0000256" key="7">
    <source>
        <dbReference type="ARBA" id="ARBA00023128"/>
    </source>
</evidence>
<comment type="caution">
    <text evidence="10">The sequence shown here is derived from an EMBL/GenBank/DDBJ whole genome shotgun (WGS) entry which is preliminary data.</text>
</comment>
<dbReference type="AlphaFoldDB" id="A0A4U8UW17"/>
<sequence>MSFFDNGRHPAMFDAKKRLGNVNEKIQDELESVPDCSESWVELAPSRASLCSSIEAVIIDRDSEPGMSKDSRLSPVSIQSPHVEFENLEQVKYRLVKDMLPPGRNTDWIWDWSSRPEAPPSKSVRYRGVAGSTLTTPPNSPAPELDYDYVPKAVVKPSFSRFNVILSLVVSNIVTLFVGVSLGFYFCKRNTGIFKQF</sequence>
<evidence type="ECO:0000256" key="5">
    <source>
        <dbReference type="ARBA" id="ARBA00022703"/>
    </source>
</evidence>
<keyword evidence="8 9" id="KW-0472">Membrane</keyword>
<dbReference type="GO" id="GO:0005741">
    <property type="term" value="C:mitochondrial outer membrane"/>
    <property type="evidence" value="ECO:0007669"/>
    <property type="project" value="TreeGrafter"/>
</dbReference>
<keyword evidence="7" id="KW-0496">Mitochondrion</keyword>
<reference evidence="10 11" key="1">
    <citation type="journal article" date="2015" name="Genome Biol.">
        <title>Comparative genomics of Steinernema reveals deeply conserved gene regulatory networks.</title>
        <authorList>
            <person name="Dillman A.R."/>
            <person name="Macchietto M."/>
            <person name="Porter C.F."/>
            <person name="Rogers A."/>
            <person name="Williams B."/>
            <person name="Antoshechkin I."/>
            <person name="Lee M.M."/>
            <person name="Goodwin Z."/>
            <person name="Lu X."/>
            <person name="Lewis E.E."/>
            <person name="Goodrich-Blair H."/>
            <person name="Stock S.P."/>
            <person name="Adams B.J."/>
            <person name="Sternberg P.W."/>
            <person name="Mortazavi A."/>
        </authorList>
    </citation>
    <scope>NUCLEOTIDE SEQUENCE [LARGE SCALE GENOMIC DNA]</scope>
    <source>
        <strain evidence="10 11">ALL</strain>
    </source>
</reference>
<gene>
    <name evidence="10" type="ORF">L596_003280</name>
</gene>
<organism evidence="10 11">
    <name type="scientific">Steinernema carpocapsae</name>
    <name type="common">Entomopathogenic nematode</name>
    <dbReference type="NCBI Taxonomy" id="34508"/>
    <lineage>
        <taxon>Eukaryota</taxon>
        <taxon>Metazoa</taxon>
        <taxon>Ecdysozoa</taxon>
        <taxon>Nematoda</taxon>
        <taxon>Chromadorea</taxon>
        <taxon>Rhabditida</taxon>
        <taxon>Tylenchina</taxon>
        <taxon>Panagrolaimomorpha</taxon>
        <taxon>Strongyloidoidea</taxon>
        <taxon>Steinernematidae</taxon>
        <taxon>Steinernema</taxon>
    </lineage>
</organism>
<protein>
    <submittedName>
        <fullName evidence="10">Uncharacterized protein</fullName>
    </submittedName>
</protein>
<dbReference type="GO" id="GO:0097345">
    <property type="term" value="P:mitochondrial outer membrane permeabilization"/>
    <property type="evidence" value="ECO:0007669"/>
    <property type="project" value="TreeGrafter"/>
</dbReference>
<comment type="subcellular location">
    <subcellularLocation>
        <location evidence="1">Membrane</location>
        <topology evidence="1">Single-pass membrane protein</topology>
    </subcellularLocation>
    <subcellularLocation>
        <location evidence="2">Mitochondrion membrane</location>
    </subcellularLocation>
</comment>
<dbReference type="InterPro" id="IPR010548">
    <property type="entry name" value="BNIP3"/>
</dbReference>
<evidence type="ECO:0000256" key="1">
    <source>
        <dbReference type="ARBA" id="ARBA00004167"/>
    </source>
</evidence>
<dbReference type="OrthoDB" id="5857140at2759"/>
<evidence type="ECO:0000256" key="9">
    <source>
        <dbReference type="SAM" id="Phobius"/>
    </source>
</evidence>
<dbReference type="GO" id="GO:0042802">
    <property type="term" value="F:identical protein binding"/>
    <property type="evidence" value="ECO:0007669"/>
    <property type="project" value="UniProtKB-ARBA"/>
</dbReference>
<dbReference type="Proteomes" id="UP000298663">
    <property type="component" value="Unassembled WGS sequence"/>
</dbReference>
<evidence type="ECO:0000256" key="3">
    <source>
        <dbReference type="ARBA" id="ARBA00007710"/>
    </source>
</evidence>
<evidence type="ECO:0000313" key="10">
    <source>
        <dbReference type="EMBL" id="TMS36008.1"/>
    </source>
</evidence>
<dbReference type="GO" id="GO:0005634">
    <property type="term" value="C:nucleus"/>
    <property type="evidence" value="ECO:0007669"/>
    <property type="project" value="TreeGrafter"/>
</dbReference>
<dbReference type="GO" id="GO:0043065">
    <property type="term" value="P:positive regulation of apoptotic process"/>
    <property type="evidence" value="ECO:0007669"/>
    <property type="project" value="InterPro"/>
</dbReference>
<proteinExistence type="inferred from homology"/>
<keyword evidence="5" id="KW-0053">Apoptosis</keyword>
<comment type="similarity">
    <text evidence="3">Belongs to the NIP3 family.</text>
</comment>
<reference evidence="10 11" key="2">
    <citation type="journal article" date="2019" name="G3 (Bethesda)">
        <title>Hybrid Assembly of the Genome of the Entomopathogenic Nematode Steinernema carpocapsae Identifies the X-Chromosome.</title>
        <authorList>
            <person name="Serra L."/>
            <person name="Macchietto M."/>
            <person name="Macias-Munoz A."/>
            <person name="McGill C.J."/>
            <person name="Rodriguez I.M."/>
            <person name="Rodriguez B."/>
            <person name="Murad R."/>
            <person name="Mortazavi A."/>
        </authorList>
    </citation>
    <scope>NUCLEOTIDE SEQUENCE [LARGE SCALE GENOMIC DNA]</scope>
    <source>
        <strain evidence="10 11">ALL</strain>
    </source>
</reference>
<dbReference type="Pfam" id="PF06553">
    <property type="entry name" value="BNIP3"/>
    <property type="match status" value="1"/>
</dbReference>
<evidence type="ECO:0000256" key="2">
    <source>
        <dbReference type="ARBA" id="ARBA00004325"/>
    </source>
</evidence>
<dbReference type="STRING" id="34508.A0A4U8UW17"/>
<evidence type="ECO:0000256" key="8">
    <source>
        <dbReference type="ARBA" id="ARBA00023136"/>
    </source>
</evidence>
<keyword evidence="11" id="KW-1185">Reference proteome</keyword>
<dbReference type="PANTHER" id="PTHR15186">
    <property type="entry name" value="RE48077P"/>
    <property type="match status" value="1"/>
</dbReference>